<proteinExistence type="predicted"/>
<keyword evidence="2" id="KW-1185">Reference proteome</keyword>
<evidence type="ECO:0000313" key="1">
    <source>
        <dbReference type="EMBL" id="KAF1986641.1"/>
    </source>
</evidence>
<gene>
    <name evidence="1" type="ORF">K402DRAFT_84462</name>
</gene>
<sequence>MKVRMKNSGGCGRSRCCCPFSALGEPQWRALRASRARTSRKDPQRPCSNTDRRSLIWLALIDHSLRAHSPISLPFLFSVSLSHFQTFISASLHLGVLASQSIAFIL</sequence>
<dbReference type="Proteomes" id="UP000800041">
    <property type="component" value="Unassembled WGS sequence"/>
</dbReference>
<organism evidence="1 2">
    <name type="scientific">Aulographum hederae CBS 113979</name>
    <dbReference type="NCBI Taxonomy" id="1176131"/>
    <lineage>
        <taxon>Eukaryota</taxon>
        <taxon>Fungi</taxon>
        <taxon>Dikarya</taxon>
        <taxon>Ascomycota</taxon>
        <taxon>Pezizomycotina</taxon>
        <taxon>Dothideomycetes</taxon>
        <taxon>Pleosporomycetidae</taxon>
        <taxon>Aulographales</taxon>
        <taxon>Aulographaceae</taxon>
    </lineage>
</organism>
<dbReference type="AlphaFoldDB" id="A0A6G1H0B0"/>
<name>A0A6G1H0B0_9PEZI</name>
<protein>
    <submittedName>
        <fullName evidence="1">Uncharacterized protein</fullName>
    </submittedName>
</protein>
<accession>A0A6G1H0B0</accession>
<reference evidence="1" key="1">
    <citation type="journal article" date="2020" name="Stud. Mycol.">
        <title>101 Dothideomycetes genomes: a test case for predicting lifestyles and emergence of pathogens.</title>
        <authorList>
            <person name="Haridas S."/>
            <person name="Albert R."/>
            <person name="Binder M."/>
            <person name="Bloem J."/>
            <person name="Labutti K."/>
            <person name="Salamov A."/>
            <person name="Andreopoulos B."/>
            <person name="Baker S."/>
            <person name="Barry K."/>
            <person name="Bills G."/>
            <person name="Bluhm B."/>
            <person name="Cannon C."/>
            <person name="Castanera R."/>
            <person name="Culley D."/>
            <person name="Daum C."/>
            <person name="Ezra D."/>
            <person name="Gonzalez J."/>
            <person name="Henrissat B."/>
            <person name="Kuo A."/>
            <person name="Liang C."/>
            <person name="Lipzen A."/>
            <person name="Lutzoni F."/>
            <person name="Magnuson J."/>
            <person name="Mondo S."/>
            <person name="Nolan M."/>
            <person name="Ohm R."/>
            <person name="Pangilinan J."/>
            <person name="Park H.-J."/>
            <person name="Ramirez L."/>
            <person name="Alfaro M."/>
            <person name="Sun H."/>
            <person name="Tritt A."/>
            <person name="Yoshinaga Y."/>
            <person name="Zwiers L.-H."/>
            <person name="Turgeon B."/>
            <person name="Goodwin S."/>
            <person name="Spatafora J."/>
            <person name="Crous P."/>
            <person name="Grigoriev I."/>
        </authorList>
    </citation>
    <scope>NUCLEOTIDE SEQUENCE</scope>
    <source>
        <strain evidence="1">CBS 113979</strain>
    </source>
</reference>
<evidence type="ECO:0000313" key="2">
    <source>
        <dbReference type="Proteomes" id="UP000800041"/>
    </source>
</evidence>
<dbReference type="EMBL" id="ML977156">
    <property type="protein sequence ID" value="KAF1986641.1"/>
    <property type="molecule type" value="Genomic_DNA"/>
</dbReference>